<dbReference type="AlphaFoldDB" id="A0A0A8UQH4"/>
<keyword evidence="2" id="KW-1185">Reference proteome</keyword>
<protein>
    <submittedName>
        <fullName evidence="1">Uncharacterized protein</fullName>
    </submittedName>
</protein>
<proteinExistence type="predicted"/>
<sequence length="67" mass="7884">MAKIIQRNPSRNQKANSPVKIRSINILLTIFVYHNNILKTIFCWITMQFKSKTEAYSYAIVLLQKIK</sequence>
<accession>A0A0A8UQH4</accession>
<evidence type="ECO:0000313" key="1">
    <source>
        <dbReference type="EMBL" id="CEK09766.1"/>
    </source>
</evidence>
<name>A0A0A8UQH4_LEGHA</name>
<dbReference type="HOGENOM" id="CLU_2807156_0_0_6"/>
<organism evidence="1 2">
    <name type="scientific">Legionella hackeliae</name>
    <dbReference type="NCBI Taxonomy" id="449"/>
    <lineage>
        <taxon>Bacteria</taxon>
        <taxon>Pseudomonadati</taxon>
        <taxon>Pseudomonadota</taxon>
        <taxon>Gammaproteobacteria</taxon>
        <taxon>Legionellales</taxon>
        <taxon>Legionellaceae</taxon>
        <taxon>Legionella</taxon>
    </lineage>
</organism>
<reference evidence="2" key="1">
    <citation type="submission" date="2014-09" db="EMBL/GenBank/DDBJ databases">
        <authorList>
            <person name="Gomez-Valero L."/>
        </authorList>
    </citation>
    <scope>NUCLEOTIDE SEQUENCE [LARGE SCALE GENOMIC DNA]</scope>
    <source>
        <strain evidence="2">ATCC35250</strain>
    </source>
</reference>
<dbReference type="STRING" id="449.LHA_0678"/>
<dbReference type="Proteomes" id="UP000032803">
    <property type="component" value="Chromosome I"/>
</dbReference>
<dbReference type="EMBL" id="LN681225">
    <property type="protein sequence ID" value="CEK09766.1"/>
    <property type="molecule type" value="Genomic_DNA"/>
</dbReference>
<gene>
    <name evidence="1" type="ORF">LHA_0678</name>
</gene>
<evidence type="ECO:0000313" key="2">
    <source>
        <dbReference type="Proteomes" id="UP000032803"/>
    </source>
</evidence>
<dbReference type="KEGG" id="lha:LHA_0678"/>